<evidence type="ECO:0000256" key="1">
    <source>
        <dbReference type="SAM" id="MobiDB-lite"/>
    </source>
</evidence>
<feature type="transmembrane region" description="Helical" evidence="2">
    <location>
        <begin position="103"/>
        <end position="126"/>
    </location>
</feature>
<comment type="caution">
    <text evidence="3">The sequence shown here is derived from an EMBL/GenBank/DDBJ whole genome shotgun (WGS) entry which is preliminary data.</text>
</comment>
<feature type="transmembrane region" description="Helical" evidence="2">
    <location>
        <begin position="153"/>
        <end position="179"/>
    </location>
</feature>
<dbReference type="PANTHER" id="PTHR37305">
    <property type="entry name" value="INTEGRAL MEMBRANE PROTEIN-RELATED"/>
    <property type="match status" value="1"/>
</dbReference>
<dbReference type="RefSeq" id="WP_152262404.1">
    <property type="nucleotide sequence ID" value="NZ_JBFADJ010000017.1"/>
</dbReference>
<dbReference type="PANTHER" id="PTHR37305:SF1">
    <property type="entry name" value="MEMBRANE PROTEIN"/>
    <property type="match status" value="1"/>
</dbReference>
<evidence type="ECO:0000256" key="2">
    <source>
        <dbReference type="SAM" id="Phobius"/>
    </source>
</evidence>
<gene>
    <name evidence="3" type="ORF">FRZ00_03525</name>
</gene>
<evidence type="ECO:0000313" key="4">
    <source>
        <dbReference type="Proteomes" id="UP000327000"/>
    </source>
</evidence>
<feature type="region of interest" description="Disordered" evidence="1">
    <location>
        <begin position="1"/>
        <end position="42"/>
    </location>
</feature>
<dbReference type="OrthoDB" id="3297477at2"/>
<feature type="transmembrane region" description="Helical" evidence="2">
    <location>
        <begin position="199"/>
        <end position="217"/>
    </location>
</feature>
<sequence length="303" mass="31058">MTTPTTPQHPAPPQGAPQHPGQAPAQPYWPGQAGPGGPGGYVSPVPVRAAHLGDAVVAEWTKIRSLRSTMWTLGTMLVLVVGLGLTLSLVASASDKLASGEDMLGLGAVGVLLGMIPVLTLGVLTISSEYGTGLVRTTLTACPSRSRVLTAKAIVFGSLSFVTTLIATLLVAMISAALLSDQVTEDPTAGQWFKATVGVSLYVALAGLLALAVGTLLRHSAGAITGMLGLVLLPPLLSLFLQADAVKDIGEVLAKYSIPMQLFTLYGANVDGGPSGWEPLWIMLALTAAATAGAHLVLNKRDA</sequence>
<organism evidence="3 4">
    <name type="scientific">Streptomyces mobaraensis</name>
    <name type="common">Streptoverticillium mobaraense</name>
    <dbReference type="NCBI Taxonomy" id="35621"/>
    <lineage>
        <taxon>Bacteria</taxon>
        <taxon>Bacillati</taxon>
        <taxon>Actinomycetota</taxon>
        <taxon>Actinomycetes</taxon>
        <taxon>Kitasatosporales</taxon>
        <taxon>Streptomycetaceae</taxon>
        <taxon>Streptomyces</taxon>
    </lineage>
</organism>
<keyword evidence="2" id="KW-0812">Transmembrane</keyword>
<evidence type="ECO:0000313" key="3">
    <source>
        <dbReference type="EMBL" id="KAB7851202.1"/>
    </source>
</evidence>
<proteinExistence type="predicted"/>
<dbReference type="AlphaFoldDB" id="A0A5N5WE95"/>
<dbReference type="Proteomes" id="UP000327000">
    <property type="component" value="Unassembled WGS sequence"/>
</dbReference>
<name>A0A5N5WE95_STRMB</name>
<reference evidence="3 4" key="1">
    <citation type="journal article" date="2019" name="Microb. Cell Fact.">
        <title>Exploring novel herbicidin analogues by transcriptional regulator overexpression and MS/MS molecular networking.</title>
        <authorList>
            <person name="Shi Y."/>
            <person name="Gu R."/>
            <person name="Li Y."/>
            <person name="Wang X."/>
            <person name="Ren W."/>
            <person name="Li X."/>
            <person name="Wang L."/>
            <person name="Xie Y."/>
            <person name="Hong B."/>
        </authorList>
    </citation>
    <scope>NUCLEOTIDE SEQUENCE [LARGE SCALE GENOMIC DNA]</scope>
    <source>
        <strain evidence="3 4">US-43</strain>
    </source>
</reference>
<accession>A0A5N5WE95</accession>
<feature type="transmembrane region" description="Helical" evidence="2">
    <location>
        <begin position="280"/>
        <end position="298"/>
    </location>
</feature>
<protein>
    <submittedName>
        <fullName evidence="3">ABC transporter permease subunit</fullName>
    </submittedName>
</protein>
<dbReference type="EMBL" id="VOKX01000007">
    <property type="protein sequence ID" value="KAB7851202.1"/>
    <property type="molecule type" value="Genomic_DNA"/>
</dbReference>
<keyword evidence="2" id="KW-1133">Transmembrane helix</keyword>
<feature type="compositionally biased region" description="Low complexity" evidence="1">
    <location>
        <begin position="16"/>
        <end position="32"/>
    </location>
</feature>
<keyword evidence="2" id="KW-0472">Membrane</keyword>
<feature type="transmembrane region" description="Helical" evidence="2">
    <location>
        <begin position="224"/>
        <end position="243"/>
    </location>
</feature>
<feature type="transmembrane region" description="Helical" evidence="2">
    <location>
        <begin position="70"/>
        <end position="91"/>
    </location>
</feature>
<keyword evidence="4" id="KW-1185">Reference proteome</keyword>